<feature type="binding site" evidence="13">
    <location>
        <position position="62"/>
    </location>
    <ligand>
        <name>Mg(2+)</name>
        <dbReference type="ChEBI" id="CHEBI:18420"/>
    </ligand>
</feature>
<dbReference type="EC" id="3.1.21.10" evidence="13"/>
<name>A0A3E3DXS4_9FIRM</name>
<dbReference type="GO" id="GO:0006281">
    <property type="term" value="P:DNA repair"/>
    <property type="evidence" value="ECO:0007669"/>
    <property type="project" value="UniProtKB-UniRule"/>
</dbReference>
<feature type="site" description="Transition state stabilizer" evidence="13">
    <location>
        <position position="79"/>
    </location>
</feature>
<dbReference type="GO" id="GO:0008821">
    <property type="term" value="F:crossover junction DNA endonuclease activity"/>
    <property type="evidence" value="ECO:0007669"/>
    <property type="project" value="UniProtKB-EC"/>
</dbReference>
<dbReference type="InterPro" id="IPR011335">
    <property type="entry name" value="Restrct_endonuc-II-like"/>
</dbReference>
<dbReference type="PIRSF" id="PIRSF037785">
    <property type="entry name" value="RecU"/>
    <property type="match status" value="1"/>
</dbReference>
<keyword evidence="7 13" id="KW-0378">Hydrolase</keyword>
<evidence type="ECO:0000256" key="8">
    <source>
        <dbReference type="ARBA" id="ARBA00022842"/>
    </source>
</evidence>
<dbReference type="GO" id="GO:0005737">
    <property type="term" value="C:cytoplasm"/>
    <property type="evidence" value="ECO:0007669"/>
    <property type="project" value="UniProtKB-SubCell"/>
</dbReference>
<dbReference type="InterPro" id="IPR011856">
    <property type="entry name" value="tRNA_endonuc-like_dom_sf"/>
</dbReference>
<dbReference type="RefSeq" id="WP_117531935.1">
    <property type="nucleotide sequence ID" value="NZ_QUSM01000003.1"/>
</dbReference>
<evidence type="ECO:0000313" key="15">
    <source>
        <dbReference type="Proteomes" id="UP000261212"/>
    </source>
</evidence>
<evidence type="ECO:0000256" key="2">
    <source>
        <dbReference type="ARBA" id="ARBA00022490"/>
    </source>
</evidence>
<evidence type="ECO:0000256" key="7">
    <source>
        <dbReference type="ARBA" id="ARBA00022801"/>
    </source>
</evidence>
<dbReference type="InterPro" id="IPR004612">
    <property type="entry name" value="Resolv_RecU"/>
</dbReference>
<keyword evidence="9 13" id="KW-0233">DNA recombination</keyword>
<feature type="binding site" evidence="13">
    <location>
        <position position="64"/>
    </location>
    <ligand>
        <name>Mg(2+)</name>
        <dbReference type="ChEBI" id="CHEBI:18420"/>
    </ligand>
</feature>
<reference evidence="14 15" key="1">
    <citation type="submission" date="2018-08" db="EMBL/GenBank/DDBJ databases">
        <title>A genome reference for cultivated species of the human gut microbiota.</title>
        <authorList>
            <person name="Zou Y."/>
            <person name="Xue W."/>
            <person name="Luo G."/>
        </authorList>
    </citation>
    <scope>NUCLEOTIDE SEQUENCE [LARGE SCALE GENOMIC DNA]</scope>
    <source>
        <strain evidence="14 15">AM25-6</strain>
    </source>
</reference>
<keyword evidence="8 13" id="KW-0460">Magnesium</keyword>
<evidence type="ECO:0000256" key="3">
    <source>
        <dbReference type="ARBA" id="ARBA00022722"/>
    </source>
</evidence>
<dbReference type="Pfam" id="PF03838">
    <property type="entry name" value="RecU"/>
    <property type="match status" value="1"/>
</dbReference>
<comment type="function">
    <text evidence="13">Endonuclease that resolves Holliday junction intermediates in genetic recombination. Cleaves mobile four-strand junctions by introducing symmetrical nicks in paired strands. Promotes annealing of linear ssDNA with homologous dsDNA. Required for DNA repair, homologous recombination and chromosome segregation.</text>
</comment>
<organism evidence="14 15">
    <name type="scientific">Anaerofustis stercorihominis</name>
    <dbReference type="NCBI Taxonomy" id="214853"/>
    <lineage>
        <taxon>Bacteria</taxon>
        <taxon>Bacillati</taxon>
        <taxon>Bacillota</taxon>
        <taxon>Clostridia</taxon>
        <taxon>Eubacteriales</taxon>
        <taxon>Eubacteriaceae</taxon>
        <taxon>Anaerofustis</taxon>
    </lineage>
</organism>
<evidence type="ECO:0000313" key="14">
    <source>
        <dbReference type="EMBL" id="RGD74091.1"/>
    </source>
</evidence>
<keyword evidence="10 13" id="KW-0234">DNA repair</keyword>
<evidence type="ECO:0000256" key="4">
    <source>
        <dbReference type="ARBA" id="ARBA00022723"/>
    </source>
</evidence>
<proteinExistence type="inferred from homology"/>
<evidence type="ECO:0000256" key="10">
    <source>
        <dbReference type="ARBA" id="ARBA00023204"/>
    </source>
</evidence>
<dbReference type="GO" id="GO:0003676">
    <property type="term" value="F:nucleic acid binding"/>
    <property type="evidence" value="ECO:0007669"/>
    <property type="project" value="InterPro"/>
</dbReference>
<keyword evidence="3 13" id="KW-0540">Nuclease</keyword>
<comment type="caution">
    <text evidence="14">The sequence shown here is derived from an EMBL/GenBank/DDBJ whole genome shotgun (WGS) entry which is preliminary data.</text>
</comment>
<keyword evidence="2 13" id="KW-0963">Cytoplasm</keyword>
<comment type="catalytic activity">
    <reaction evidence="13">
        <text>Endonucleolytic cleavage at a junction such as a reciprocal single-stranded crossover between two homologous DNA duplexes (Holliday junction).</text>
        <dbReference type="EC" id="3.1.21.10"/>
    </reaction>
</comment>
<evidence type="ECO:0000256" key="12">
    <source>
        <dbReference type="ARBA" id="ARBA00029523"/>
    </source>
</evidence>
<keyword evidence="5 13" id="KW-0255">Endonuclease</keyword>
<dbReference type="Proteomes" id="UP000261212">
    <property type="component" value="Unassembled WGS sequence"/>
</dbReference>
<dbReference type="GO" id="GO:0000287">
    <property type="term" value="F:magnesium ion binding"/>
    <property type="evidence" value="ECO:0007669"/>
    <property type="project" value="UniProtKB-UniRule"/>
</dbReference>
<comment type="similarity">
    <text evidence="11 13">Belongs to the RecU family.</text>
</comment>
<dbReference type="GO" id="GO:0006310">
    <property type="term" value="P:DNA recombination"/>
    <property type="evidence" value="ECO:0007669"/>
    <property type="project" value="UniProtKB-UniRule"/>
</dbReference>
<feature type="binding site" evidence="13">
    <location>
        <position position="95"/>
    </location>
    <ligand>
        <name>Mg(2+)</name>
        <dbReference type="ChEBI" id="CHEBI:18420"/>
    </ligand>
</feature>
<evidence type="ECO:0000256" key="11">
    <source>
        <dbReference type="ARBA" id="ARBA00023447"/>
    </source>
</evidence>
<feature type="binding site" evidence="13">
    <location>
        <position position="77"/>
    </location>
    <ligand>
        <name>Mg(2+)</name>
        <dbReference type="ChEBI" id="CHEBI:18420"/>
    </ligand>
</feature>
<evidence type="ECO:0000256" key="9">
    <source>
        <dbReference type="ARBA" id="ARBA00023172"/>
    </source>
</evidence>
<gene>
    <name evidence="13" type="primary">recU</name>
    <name evidence="14" type="ORF">DW687_04810</name>
</gene>
<comment type="subcellular location">
    <subcellularLocation>
        <location evidence="1 13">Cytoplasm</location>
    </subcellularLocation>
</comment>
<dbReference type="EMBL" id="QUSM01000003">
    <property type="protein sequence ID" value="RGD74091.1"/>
    <property type="molecule type" value="Genomic_DNA"/>
</dbReference>
<protein>
    <recommendedName>
        <fullName evidence="12 13">Holliday junction resolvase RecU</fullName>
        <ecNumber evidence="13">3.1.21.10</ecNumber>
    </recommendedName>
    <alternativeName>
        <fullName evidence="13">Recombination protein U homolog</fullName>
    </alternativeName>
</protein>
<dbReference type="CDD" id="cd22354">
    <property type="entry name" value="RecU-like"/>
    <property type="match status" value="1"/>
</dbReference>
<keyword evidence="4 13" id="KW-0479">Metal-binding</keyword>
<dbReference type="AlphaFoldDB" id="A0A3E3DXS4"/>
<evidence type="ECO:0000256" key="6">
    <source>
        <dbReference type="ARBA" id="ARBA00022763"/>
    </source>
</evidence>
<keyword evidence="6 13" id="KW-0227">DNA damage</keyword>
<dbReference type="Gene3D" id="3.40.1350.10">
    <property type="match status" value="1"/>
</dbReference>
<dbReference type="GO" id="GO:0007059">
    <property type="term" value="P:chromosome segregation"/>
    <property type="evidence" value="ECO:0007669"/>
    <property type="project" value="UniProtKB-UniRule"/>
</dbReference>
<sequence length="181" mass="21012">MGYWQTRGLRGSDFEDLINRTNKEYFDDDLAVVQKIPTSIKPVKLDNERGVISLAYFDEKSTVDYMGNVQGIPVCFDAKETTHKSLPIANIHSHQVEFMDKFDMQGGIAFLLVHFSKFDEYYILDMKTLIKYYNDAQNGGRKSIPYEAFNKDLEIFTDTKYPLHYLEGIGTYLEMKEKTND</sequence>
<evidence type="ECO:0000256" key="1">
    <source>
        <dbReference type="ARBA" id="ARBA00004496"/>
    </source>
</evidence>
<accession>A0A3E3DXS4</accession>
<evidence type="ECO:0000256" key="13">
    <source>
        <dbReference type="HAMAP-Rule" id="MF_00130"/>
    </source>
</evidence>
<dbReference type="HAMAP" id="MF_00130">
    <property type="entry name" value="RecU"/>
    <property type="match status" value="1"/>
</dbReference>
<comment type="cofactor">
    <cofactor evidence="13">
        <name>Mg(2+)</name>
        <dbReference type="ChEBI" id="CHEBI:18420"/>
    </cofactor>
    <text evidence="13">Binds 1 Mg(2+) ion per subunit.</text>
</comment>
<evidence type="ECO:0000256" key="5">
    <source>
        <dbReference type="ARBA" id="ARBA00022759"/>
    </source>
</evidence>
<dbReference type="SUPFAM" id="SSF52980">
    <property type="entry name" value="Restriction endonuclease-like"/>
    <property type="match status" value="1"/>
</dbReference>